<reference evidence="2" key="1">
    <citation type="journal article" date="2019" name="Int. J. Syst. Evol. Microbiol.">
        <title>The Global Catalogue of Microorganisms (GCM) 10K type strain sequencing project: providing services to taxonomists for standard genome sequencing and annotation.</title>
        <authorList>
            <consortium name="The Broad Institute Genomics Platform"/>
            <consortium name="The Broad Institute Genome Sequencing Center for Infectious Disease"/>
            <person name="Wu L."/>
            <person name="Ma J."/>
        </authorList>
    </citation>
    <scope>NUCLEOTIDE SEQUENCE [LARGE SCALE GENOMIC DNA]</scope>
    <source>
        <strain evidence="2">JCM 17926</strain>
    </source>
</reference>
<name>A0ABP8LRC0_9BACT</name>
<gene>
    <name evidence="1" type="ORF">GCM10023188_26070</name>
</gene>
<evidence type="ECO:0000313" key="2">
    <source>
        <dbReference type="Proteomes" id="UP001500552"/>
    </source>
</evidence>
<proteinExistence type="predicted"/>
<dbReference type="EMBL" id="BAABHC010000014">
    <property type="protein sequence ID" value="GAA4434746.1"/>
    <property type="molecule type" value="Genomic_DNA"/>
</dbReference>
<protein>
    <submittedName>
        <fullName evidence="1">Uncharacterized protein</fullName>
    </submittedName>
</protein>
<evidence type="ECO:0000313" key="1">
    <source>
        <dbReference type="EMBL" id="GAA4434746.1"/>
    </source>
</evidence>
<dbReference type="RefSeq" id="WP_345159645.1">
    <property type="nucleotide sequence ID" value="NZ_BAABHC010000014.1"/>
</dbReference>
<organism evidence="1 2">
    <name type="scientific">Pontibacter saemangeumensis</name>
    <dbReference type="NCBI Taxonomy" id="1084525"/>
    <lineage>
        <taxon>Bacteria</taxon>
        <taxon>Pseudomonadati</taxon>
        <taxon>Bacteroidota</taxon>
        <taxon>Cytophagia</taxon>
        <taxon>Cytophagales</taxon>
        <taxon>Hymenobacteraceae</taxon>
        <taxon>Pontibacter</taxon>
    </lineage>
</organism>
<accession>A0ABP8LRC0</accession>
<sequence length="130" mass="15019">MKEQEINIHVSGDTKELVIRKGEAAVIREPELVQVTGAITAPREYLERKVGMLDGDRNVLYQPDYSTLYVDREKKQLALQLNEKSTLGDTIVGRLVESEELKLLQVNSDKRWSVQELKRMLKQVRFMFAD</sequence>
<keyword evidence="2" id="KW-1185">Reference proteome</keyword>
<comment type="caution">
    <text evidence="1">The sequence shown here is derived from an EMBL/GenBank/DDBJ whole genome shotgun (WGS) entry which is preliminary data.</text>
</comment>
<dbReference type="Proteomes" id="UP001500552">
    <property type="component" value="Unassembled WGS sequence"/>
</dbReference>